<organism evidence="6 7">
    <name type="scientific">Splendidivirga corallicola</name>
    <dbReference type="NCBI Taxonomy" id="3051826"/>
    <lineage>
        <taxon>Bacteria</taxon>
        <taxon>Pseudomonadati</taxon>
        <taxon>Bacteroidota</taxon>
        <taxon>Cytophagia</taxon>
        <taxon>Cytophagales</taxon>
        <taxon>Splendidivirgaceae</taxon>
        <taxon>Splendidivirga</taxon>
    </lineage>
</organism>
<dbReference type="InterPro" id="IPR020449">
    <property type="entry name" value="Tscrpt_reg_AraC-type_HTH"/>
</dbReference>
<evidence type="ECO:0000256" key="2">
    <source>
        <dbReference type="ARBA" id="ARBA00023125"/>
    </source>
</evidence>
<dbReference type="SMART" id="SM00342">
    <property type="entry name" value="HTH_ARAC"/>
    <property type="match status" value="1"/>
</dbReference>
<keyword evidence="4" id="KW-0812">Transmembrane</keyword>
<dbReference type="PROSITE" id="PS00041">
    <property type="entry name" value="HTH_ARAC_FAMILY_1"/>
    <property type="match status" value="1"/>
</dbReference>
<reference evidence="6" key="1">
    <citation type="submission" date="2023-06" db="EMBL/GenBank/DDBJ databases">
        <title>Genomic of Parafulvivirga corallium.</title>
        <authorList>
            <person name="Wang G."/>
        </authorList>
    </citation>
    <scope>NUCLEOTIDE SEQUENCE</scope>
    <source>
        <strain evidence="6">BMA10</strain>
    </source>
</reference>
<keyword evidence="4" id="KW-0472">Membrane</keyword>
<protein>
    <submittedName>
        <fullName evidence="6">Helix-turn-helix domain-containing protein</fullName>
    </submittedName>
</protein>
<evidence type="ECO:0000313" key="6">
    <source>
        <dbReference type="EMBL" id="MDN5204127.1"/>
    </source>
</evidence>
<evidence type="ECO:0000313" key="7">
    <source>
        <dbReference type="Proteomes" id="UP001172082"/>
    </source>
</evidence>
<feature type="transmembrane region" description="Helical" evidence="4">
    <location>
        <begin position="70"/>
        <end position="95"/>
    </location>
</feature>
<dbReference type="EMBL" id="JAUJEA010000010">
    <property type="protein sequence ID" value="MDN5204127.1"/>
    <property type="molecule type" value="Genomic_DNA"/>
</dbReference>
<proteinExistence type="predicted"/>
<dbReference type="Gene3D" id="1.10.10.60">
    <property type="entry name" value="Homeodomain-like"/>
    <property type="match status" value="2"/>
</dbReference>
<dbReference type="PANTHER" id="PTHR43280:SF29">
    <property type="entry name" value="ARAC-FAMILY TRANSCRIPTIONAL REGULATOR"/>
    <property type="match status" value="1"/>
</dbReference>
<keyword evidence="3" id="KW-0804">Transcription</keyword>
<dbReference type="RefSeq" id="WP_346754151.1">
    <property type="nucleotide sequence ID" value="NZ_JAUJEA010000010.1"/>
</dbReference>
<dbReference type="SUPFAM" id="SSF46689">
    <property type="entry name" value="Homeodomain-like"/>
    <property type="match status" value="1"/>
</dbReference>
<dbReference type="InterPro" id="IPR018062">
    <property type="entry name" value="HTH_AraC-typ_CS"/>
</dbReference>
<gene>
    <name evidence="6" type="ORF">QQ008_22230</name>
</gene>
<keyword evidence="2" id="KW-0238">DNA-binding</keyword>
<feature type="transmembrane region" description="Helical" evidence="4">
    <location>
        <begin position="172"/>
        <end position="188"/>
    </location>
</feature>
<dbReference type="PRINTS" id="PR00032">
    <property type="entry name" value="HTHARAC"/>
</dbReference>
<accession>A0ABT8KTN5</accession>
<keyword evidence="4" id="KW-1133">Transmembrane helix</keyword>
<evidence type="ECO:0000256" key="4">
    <source>
        <dbReference type="SAM" id="Phobius"/>
    </source>
</evidence>
<evidence type="ECO:0000256" key="3">
    <source>
        <dbReference type="ARBA" id="ARBA00023163"/>
    </source>
</evidence>
<evidence type="ECO:0000259" key="5">
    <source>
        <dbReference type="PROSITE" id="PS01124"/>
    </source>
</evidence>
<dbReference type="InterPro" id="IPR018060">
    <property type="entry name" value="HTH_AraC"/>
</dbReference>
<evidence type="ECO:0000256" key="1">
    <source>
        <dbReference type="ARBA" id="ARBA00023015"/>
    </source>
</evidence>
<keyword evidence="1" id="KW-0805">Transcription regulation</keyword>
<keyword evidence="7" id="KW-1185">Reference proteome</keyword>
<name>A0ABT8KTN5_9BACT</name>
<dbReference type="InterPro" id="IPR009057">
    <property type="entry name" value="Homeodomain-like_sf"/>
</dbReference>
<feature type="transmembrane region" description="Helical" evidence="4">
    <location>
        <begin position="6"/>
        <end position="26"/>
    </location>
</feature>
<feature type="transmembrane region" description="Helical" evidence="4">
    <location>
        <begin position="107"/>
        <end position="129"/>
    </location>
</feature>
<feature type="transmembrane region" description="Helical" evidence="4">
    <location>
        <begin position="194"/>
        <end position="216"/>
    </location>
</feature>
<dbReference type="PROSITE" id="PS01124">
    <property type="entry name" value="HTH_ARAC_FAMILY_2"/>
    <property type="match status" value="1"/>
</dbReference>
<dbReference type="PANTHER" id="PTHR43280">
    <property type="entry name" value="ARAC-FAMILY TRANSCRIPTIONAL REGULATOR"/>
    <property type="match status" value="1"/>
</dbReference>
<dbReference type="Pfam" id="PF12833">
    <property type="entry name" value="HTH_18"/>
    <property type="match status" value="1"/>
</dbReference>
<sequence length="348" mass="40590">MFKVDLITLFAAFGAFNGVLFAVLLWSKKANTLSNKIFATLLFVTSIRIAKNIVVHTKELNPELFSSYELWRFLVNFGISHQFAIGPLFLLYFRSRVQEKFSFRRSYLIHFIPYFVLVLISPIIIWPFWRDGGLWASYISILVYYLISFRTYYDAKQHHKQVNANNEAVFQWLKRLIWIAGLLMLAYSPALFKYIGYAGGAALYTLGLYVIGMIVFRKNRFESYFKKRYQGSSLKSDDSQRILDRLKQLMEIQMPYTDPQLSLVKLAQLLNVTPHHLSQIINEHLGKSFSDYINYHRIETAKEKLKDPRYKHLKIASIAYESGFNGISTFNTLFKKHTGSTPSEYRQG</sequence>
<comment type="caution">
    <text evidence="6">The sequence shown here is derived from an EMBL/GenBank/DDBJ whole genome shotgun (WGS) entry which is preliminary data.</text>
</comment>
<feature type="transmembrane region" description="Helical" evidence="4">
    <location>
        <begin position="135"/>
        <end position="152"/>
    </location>
</feature>
<dbReference type="Proteomes" id="UP001172082">
    <property type="component" value="Unassembled WGS sequence"/>
</dbReference>
<feature type="domain" description="HTH araC/xylS-type" evidence="5">
    <location>
        <begin position="244"/>
        <end position="348"/>
    </location>
</feature>